<feature type="transmembrane region" description="Helical" evidence="5">
    <location>
        <begin position="34"/>
        <end position="59"/>
    </location>
</feature>
<feature type="transmembrane region" description="Helical" evidence="5">
    <location>
        <begin position="65"/>
        <end position="89"/>
    </location>
</feature>
<evidence type="ECO:0000313" key="7">
    <source>
        <dbReference type="Proteomes" id="UP000035268"/>
    </source>
</evidence>
<dbReference type="EMBL" id="CP010904">
    <property type="protein sequence ID" value="AKJ65269.1"/>
    <property type="molecule type" value="Genomic_DNA"/>
</dbReference>
<dbReference type="AlphaFoldDB" id="A0A0G3EM84"/>
<evidence type="ECO:0000256" key="2">
    <source>
        <dbReference type="ARBA" id="ARBA00022692"/>
    </source>
</evidence>
<feature type="transmembrane region" description="Helical" evidence="5">
    <location>
        <begin position="6"/>
        <end position="27"/>
    </location>
</feature>
<evidence type="ECO:0000313" key="6">
    <source>
        <dbReference type="EMBL" id="AKJ65269.1"/>
    </source>
</evidence>
<name>A0A0G3EM84_9BACT</name>
<protein>
    <submittedName>
        <fullName evidence="6">Colicin V production family protein</fullName>
    </submittedName>
</protein>
<sequence>MGGGTVKPWIFDAAAVLILLIFIVRGLRLGGLAALLRFGAPVAGIAAALCFAGPVAAAIHDRAGFAAWWVPVVTSLALFMVVLVVFGAASNSLRPQSGAKKRGRGSSIRFLNRLLGAAAGLVVGALFVVAVFWMTDAFRGALQAGEWPAFHRSRARAWSSEGVRRGVYAAVRPRVGRERMAVGVAGLLSEPGRTCETWRRLWRDEDVQRLIQSERFARDLFSGRSARIATNPELHALLRNEEAVADLEALGILPGRMASPLHRQALAAALAQRGEALRSELDSKGYESFRMRWARWLDGEIGFTKIAVDPRFWKLTRIFFNGG</sequence>
<dbReference type="GO" id="GO:0016020">
    <property type="term" value="C:membrane"/>
    <property type="evidence" value="ECO:0007669"/>
    <property type="project" value="UniProtKB-SubCell"/>
</dbReference>
<dbReference type="Proteomes" id="UP000035268">
    <property type="component" value="Chromosome"/>
</dbReference>
<reference evidence="7" key="1">
    <citation type="submission" date="2015-02" db="EMBL/GenBank/DDBJ databases">
        <title>Description and complete genome sequence of the first cultured representative of the subdivision 5 of the Verrucomicrobia phylum.</title>
        <authorList>
            <person name="Spring S."/>
            <person name="Bunk B."/>
            <person name="Sproer C."/>
            <person name="Klenk H.-P."/>
        </authorList>
    </citation>
    <scope>NUCLEOTIDE SEQUENCE [LARGE SCALE GENOMIC DNA]</scope>
    <source>
        <strain evidence="7">L21-Fru-AB</strain>
    </source>
</reference>
<keyword evidence="3 5" id="KW-1133">Transmembrane helix</keyword>
<organism evidence="6 7">
    <name type="scientific">Kiritimatiella glycovorans</name>
    <dbReference type="NCBI Taxonomy" id="1307763"/>
    <lineage>
        <taxon>Bacteria</taxon>
        <taxon>Pseudomonadati</taxon>
        <taxon>Kiritimatiellota</taxon>
        <taxon>Kiritimatiellia</taxon>
        <taxon>Kiritimatiellales</taxon>
        <taxon>Kiritimatiellaceae</taxon>
        <taxon>Kiritimatiella</taxon>
    </lineage>
</organism>
<reference evidence="6 7" key="2">
    <citation type="journal article" date="2016" name="ISME J.">
        <title>Characterization of the first cultured representative of Verrucomicrobia subdivision 5 indicates the proposal of a novel phylum.</title>
        <authorList>
            <person name="Spring S."/>
            <person name="Bunk B."/>
            <person name="Sproer C."/>
            <person name="Schumann P."/>
            <person name="Rohde M."/>
            <person name="Tindall B.J."/>
            <person name="Klenk H.P."/>
        </authorList>
    </citation>
    <scope>NUCLEOTIDE SEQUENCE [LARGE SCALE GENOMIC DNA]</scope>
    <source>
        <strain evidence="6 7">L21-Fru-AB</strain>
    </source>
</reference>
<accession>A0A0G3EM84</accession>
<comment type="subcellular location">
    <subcellularLocation>
        <location evidence="1">Membrane</location>
        <topology evidence="1">Multi-pass membrane protein</topology>
    </subcellularLocation>
</comment>
<dbReference type="Pfam" id="PF02674">
    <property type="entry name" value="Colicin_V"/>
    <property type="match status" value="1"/>
</dbReference>
<dbReference type="GO" id="GO:0009403">
    <property type="term" value="P:toxin biosynthetic process"/>
    <property type="evidence" value="ECO:0007669"/>
    <property type="project" value="InterPro"/>
</dbReference>
<evidence type="ECO:0000256" key="4">
    <source>
        <dbReference type="ARBA" id="ARBA00023136"/>
    </source>
</evidence>
<dbReference type="KEGG" id="vbl:L21SP4_02036"/>
<dbReference type="InterPro" id="IPR003825">
    <property type="entry name" value="Colicin-V_CvpA"/>
</dbReference>
<evidence type="ECO:0000256" key="3">
    <source>
        <dbReference type="ARBA" id="ARBA00022989"/>
    </source>
</evidence>
<dbReference type="STRING" id="1307763.L21SP4_02036"/>
<evidence type="ECO:0000256" key="5">
    <source>
        <dbReference type="SAM" id="Phobius"/>
    </source>
</evidence>
<keyword evidence="4 5" id="KW-0472">Membrane</keyword>
<keyword evidence="7" id="KW-1185">Reference proteome</keyword>
<keyword evidence="2 5" id="KW-0812">Transmembrane</keyword>
<proteinExistence type="predicted"/>
<feature type="transmembrane region" description="Helical" evidence="5">
    <location>
        <begin position="110"/>
        <end position="134"/>
    </location>
</feature>
<evidence type="ECO:0000256" key="1">
    <source>
        <dbReference type="ARBA" id="ARBA00004141"/>
    </source>
</evidence>
<gene>
    <name evidence="6" type="ORF">L21SP4_02036</name>
</gene>